<dbReference type="SUPFAM" id="SSF48239">
    <property type="entry name" value="Terpenoid cyclases/Protein prenyltransferases"/>
    <property type="match status" value="1"/>
</dbReference>
<evidence type="ECO:0000256" key="8">
    <source>
        <dbReference type="ARBA" id="ARBA00047658"/>
    </source>
</evidence>
<keyword evidence="3 9" id="KW-0637">Prenyltransferase</keyword>
<feature type="domain" description="Prenyltransferase alpha-alpha toroid" evidence="10">
    <location>
        <begin position="18"/>
        <end position="305"/>
    </location>
</feature>
<name>A0A1D1WBN1_RAMVA</name>
<dbReference type="PANTHER" id="PTHR11774:SF11">
    <property type="entry name" value="GERANYLGERANYL TRANSFERASE TYPE-2 SUBUNIT BETA"/>
    <property type="match status" value="1"/>
</dbReference>
<dbReference type="GO" id="GO:0072657">
    <property type="term" value="P:protein localization to membrane"/>
    <property type="evidence" value="ECO:0007669"/>
    <property type="project" value="UniProtKB-ARBA"/>
</dbReference>
<keyword evidence="12" id="KW-1185">Reference proteome</keyword>
<dbReference type="Proteomes" id="UP000186922">
    <property type="component" value="Unassembled WGS sequence"/>
</dbReference>
<evidence type="ECO:0000256" key="6">
    <source>
        <dbReference type="ARBA" id="ARBA00022737"/>
    </source>
</evidence>
<evidence type="ECO:0000256" key="5">
    <source>
        <dbReference type="ARBA" id="ARBA00022723"/>
    </source>
</evidence>
<protein>
    <recommendedName>
        <fullName evidence="9">Geranylgeranyl transferase type-2 subunit beta</fullName>
        <ecNumber evidence="9">2.5.1.60</ecNumber>
    </recommendedName>
</protein>
<dbReference type="Pfam" id="PF00432">
    <property type="entry name" value="Prenyltrans"/>
    <property type="match status" value="1"/>
</dbReference>
<dbReference type="OrthoDB" id="5428259at2759"/>
<dbReference type="GO" id="GO:0004663">
    <property type="term" value="F:Rab geranylgeranyltransferase activity"/>
    <property type="evidence" value="ECO:0007669"/>
    <property type="project" value="UniProtKB-UniRule"/>
</dbReference>
<dbReference type="AlphaFoldDB" id="A0A1D1WBN1"/>
<dbReference type="CDD" id="cd02894">
    <property type="entry name" value="GGTase-II"/>
    <property type="match status" value="1"/>
</dbReference>
<evidence type="ECO:0000313" key="11">
    <source>
        <dbReference type="EMBL" id="GAV09654.1"/>
    </source>
</evidence>
<dbReference type="InterPro" id="IPR026873">
    <property type="entry name" value="Ptb1"/>
</dbReference>
<dbReference type="InterPro" id="IPR008930">
    <property type="entry name" value="Terpenoid_cyclase/PrenylTrfase"/>
</dbReference>
<dbReference type="InterPro" id="IPR045089">
    <property type="entry name" value="PGGT1B-like"/>
</dbReference>
<dbReference type="PANTHER" id="PTHR11774">
    <property type="entry name" value="GERANYLGERANYL TRANSFERASE TYPE BETA SUBUNIT"/>
    <property type="match status" value="1"/>
</dbReference>
<dbReference type="Gene3D" id="1.50.10.20">
    <property type="match status" value="1"/>
</dbReference>
<accession>A0A1D1WBN1</accession>
<keyword evidence="4 9" id="KW-0808">Transferase</keyword>
<dbReference type="FunFam" id="1.50.10.20:FF:000012">
    <property type="entry name" value="Geranylgeranyl transferase type-2 subunit beta"/>
    <property type="match status" value="1"/>
</dbReference>
<keyword evidence="5 9" id="KW-0479">Metal-binding</keyword>
<evidence type="ECO:0000256" key="3">
    <source>
        <dbReference type="ARBA" id="ARBA00022602"/>
    </source>
</evidence>
<organism evidence="11 12">
    <name type="scientific">Ramazzottius varieornatus</name>
    <name type="common">Water bear</name>
    <name type="synonym">Tardigrade</name>
    <dbReference type="NCBI Taxonomy" id="947166"/>
    <lineage>
        <taxon>Eukaryota</taxon>
        <taxon>Metazoa</taxon>
        <taxon>Ecdysozoa</taxon>
        <taxon>Tardigrada</taxon>
        <taxon>Eutardigrada</taxon>
        <taxon>Parachela</taxon>
        <taxon>Hypsibioidea</taxon>
        <taxon>Ramazzottiidae</taxon>
        <taxon>Ramazzottius</taxon>
    </lineage>
</organism>
<proteinExistence type="inferred from homology"/>
<comment type="catalytic activity">
    <reaction evidence="8 9">
        <text>geranylgeranyl diphosphate + L-cysteinyl-[protein] = S-geranylgeranyl-L-cysteinyl-[protein] + diphosphate</text>
        <dbReference type="Rhea" id="RHEA:21240"/>
        <dbReference type="Rhea" id="RHEA-COMP:10131"/>
        <dbReference type="Rhea" id="RHEA-COMP:11537"/>
        <dbReference type="ChEBI" id="CHEBI:29950"/>
        <dbReference type="ChEBI" id="CHEBI:33019"/>
        <dbReference type="ChEBI" id="CHEBI:57533"/>
        <dbReference type="ChEBI" id="CHEBI:86021"/>
        <dbReference type="EC" id="2.5.1.60"/>
    </reaction>
</comment>
<comment type="subunit">
    <text evidence="2">Heterodimer of an alpha and a beta subunit.</text>
</comment>
<gene>
    <name evidence="11" type="primary">RvY_19158-1</name>
    <name evidence="11" type="synonym">RvY_19158.1</name>
    <name evidence="11" type="ORF">RvY_19158</name>
</gene>
<dbReference type="EC" id="2.5.1.60" evidence="9"/>
<evidence type="ECO:0000259" key="10">
    <source>
        <dbReference type="Pfam" id="PF00432"/>
    </source>
</evidence>
<evidence type="ECO:0000256" key="1">
    <source>
        <dbReference type="ARBA" id="ARBA00010497"/>
    </source>
</evidence>
<evidence type="ECO:0000256" key="4">
    <source>
        <dbReference type="ARBA" id="ARBA00022679"/>
    </source>
</evidence>
<evidence type="ECO:0000256" key="2">
    <source>
        <dbReference type="ARBA" id="ARBA00011355"/>
    </source>
</evidence>
<keyword evidence="6" id="KW-0677">Repeat</keyword>
<dbReference type="GO" id="GO:0005968">
    <property type="term" value="C:Rab-protein geranylgeranyltransferase complex"/>
    <property type="evidence" value="ECO:0007669"/>
    <property type="project" value="UniProtKB-UniRule"/>
</dbReference>
<evidence type="ECO:0000256" key="9">
    <source>
        <dbReference type="RuleBase" id="RU365076"/>
    </source>
</evidence>
<dbReference type="EMBL" id="BDGG01000025">
    <property type="protein sequence ID" value="GAV09654.1"/>
    <property type="molecule type" value="Genomic_DNA"/>
</dbReference>
<sequence>MAFPNRDVDITDKTELFLASAKHVKYLEEYGETIDSYEFAVAEYLRMSGIYWTITCLDILNTLDKSKRFHKDFVVDYVRSCQKPSGGFSPHPTHDENLPHTCCAIQVLATFDSIASIDKEACISYVTGLQQPDGSFTGDKWGEVDTRFSLCATACLALLGALDRCDRIKAADFIASCRNFDGGFGVSPGGESHGAMIYCCVGALSLLKRLDIVDADKLGLWLAKRQLPSGGLNGRPEKHPDVCYSWWILASLAIIGRLHWIDAGRLQRYILACQDIELGGIADRPGNYADPFHTVFGTAGLSLLPVGLNAEPAGPDEKGDASTTIAPKKANPVLCMAQEIIDRVGVQVQILPSSR</sequence>
<comment type="cofactor">
    <cofactor evidence="9">
        <name>Zn(2+)</name>
        <dbReference type="ChEBI" id="CHEBI:29105"/>
    </cofactor>
    <text evidence="9">Binds 1 zinc ion per subunit.</text>
</comment>
<keyword evidence="7 9" id="KW-0862">Zinc</keyword>
<evidence type="ECO:0000313" key="12">
    <source>
        <dbReference type="Proteomes" id="UP000186922"/>
    </source>
</evidence>
<evidence type="ECO:0000256" key="7">
    <source>
        <dbReference type="ARBA" id="ARBA00022833"/>
    </source>
</evidence>
<reference evidence="11 12" key="1">
    <citation type="journal article" date="2016" name="Nat. Commun.">
        <title>Extremotolerant tardigrade genome and improved radiotolerance of human cultured cells by tardigrade-unique protein.</title>
        <authorList>
            <person name="Hashimoto T."/>
            <person name="Horikawa D.D."/>
            <person name="Saito Y."/>
            <person name="Kuwahara H."/>
            <person name="Kozuka-Hata H."/>
            <person name="Shin-I T."/>
            <person name="Minakuchi Y."/>
            <person name="Ohishi K."/>
            <person name="Motoyama A."/>
            <person name="Aizu T."/>
            <person name="Enomoto A."/>
            <person name="Kondo K."/>
            <person name="Tanaka S."/>
            <person name="Hara Y."/>
            <person name="Koshikawa S."/>
            <person name="Sagara H."/>
            <person name="Miura T."/>
            <person name="Yokobori S."/>
            <person name="Miyagawa K."/>
            <person name="Suzuki Y."/>
            <person name="Kubo T."/>
            <person name="Oyama M."/>
            <person name="Kohara Y."/>
            <person name="Fujiyama A."/>
            <person name="Arakawa K."/>
            <person name="Katayama T."/>
            <person name="Toyoda A."/>
            <person name="Kunieda T."/>
        </authorList>
    </citation>
    <scope>NUCLEOTIDE SEQUENCE [LARGE SCALE GENOMIC DNA]</scope>
    <source>
        <strain evidence="11 12">YOKOZUNA-1</strain>
    </source>
</reference>
<comment type="function">
    <text evidence="9">Catalyzes the transfer of a geranylgeranyl moiety from geranylgeranyl diphosphate to both cysteines of proteins with the C-terminal sequence -XXCC, -XCXC and -CCXX.</text>
</comment>
<comment type="similarity">
    <text evidence="1 9">Belongs to the protein prenyltransferase subunit beta family.</text>
</comment>
<comment type="caution">
    <text evidence="11">The sequence shown here is derived from an EMBL/GenBank/DDBJ whole genome shotgun (WGS) entry which is preliminary data.</text>
</comment>
<dbReference type="GO" id="GO:0046872">
    <property type="term" value="F:metal ion binding"/>
    <property type="evidence" value="ECO:0007669"/>
    <property type="project" value="UniProtKB-KW"/>
</dbReference>
<dbReference type="InterPro" id="IPR001330">
    <property type="entry name" value="Prenyltrans"/>
</dbReference>
<dbReference type="STRING" id="947166.A0A1D1WBN1"/>